<evidence type="ECO:0000313" key="3">
    <source>
        <dbReference type="Proteomes" id="UP000509249"/>
    </source>
</evidence>
<proteinExistence type="predicted"/>
<gene>
    <name evidence="2" type="primary">epsF</name>
    <name evidence="2" type="ORF">VEIT17_00300</name>
</gene>
<sequence length="381" mass="43582">MINRESRRLRVLQVGMTRNLGGIETYLIEQFRHLDKSKIDYDFVNITGEYSICYEDEILASGSKIFKVVSRHKNPLLHYWQWFNILLQNKGVYDVIVLNTNSLEYVFPLVLGKIFGIPVRVIHSHNSGFENKQGLARRLLVGMNKKLLAWSANLRFACSQFAGQWMFKDNPYHVIYNAIDIHKYDADLIVREETRNALGLHTELTLLHVGRFSYQKNHSFLLDIFKEVHAIQPDSVLLLVGDTTEESEFLTEVKRKIKAYGLENVVRLLGRRDDVNKIMQAADVLVMPSFFEGLTVVGIEAQASDLPLLLSDTVTKELGLLPSTQFISLEAGPTAWAEAIVNSKQHNRQSRYEELKAAGYDIGNETERVEKLLIDAYHELA</sequence>
<reference evidence="2 3" key="1">
    <citation type="journal article" date="2020" name="Int. J. Syst. Evol. Microbiol.">
        <title>Veillonella nakazawae sp. nov., an anaerobic gram-negative coccus isolated from the oral cavity of Japanese children.</title>
        <authorList>
            <person name="Mashima I."/>
            <person name="Theodorea C.F."/>
            <person name="Djais A.A."/>
            <person name="Kunihiro T."/>
            <person name="Kawamura Y."/>
            <person name="Otomo M."/>
            <person name="Saitoh M."/>
            <person name="Tamai R."/>
            <person name="Kiyoura Y."/>
        </authorList>
    </citation>
    <scope>NUCLEOTIDE SEQUENCE [LARGE SCALE GENOMIC DNA]</scope>
    <source>
        <strain evidence="2 3">T1-7</strain>
    </source>
</reference>
<dbReference type="EMBL" id="AP022321">
    <property type="protein sequence ID" value="BBU33584.1"/>
    <property type="molecule type" value="Genomic_DNA"/>
</dbReference>
<dbReference type="Proteomes" id="UP000509249">
    <property type="component" value="Chromosome"/>
</dbReference>
<protein>
    <submittedName>
        <fullName evidence="2">Glycosyltransferase EpsF</fullName>
    </submittedName>
</protein>
<dbReference type="SUPFAM" id="SSF53756">
    <property type="entry name" value="UDP-Glycosyltransferase/glycogen phosphorylase"/>
    <property type="match status" value="1"/>
</dbReference>
<dbReference type="Pfam" id="PF13439">
    <property type="entry name" value="Glyco_transf_4"/>
    <property type="match status" value="1"/>
</dbReference>
<evidence type="ECO:0000313" key="2">
    <source>
        <dbReference type="EMBL" id="BBU33584.1"/>
    </source>
</evidence>
<dbReference type="PANTHER" id="PTHR12526">
    <property type="entry name" value="GLYCOSYLTRANSFERASE"/>
    <property type="match status" value="1"/>
</dbReference>
<feature type="domain" description="Glycosyltransferase subfamily 4-like N-terminal" evidence="1">
    <location>
        <begin position="21"/>
        <end position="182"/>
    </location>
</feature>
<dbReference type="Gene3D" id="3.40.50.2000">
    <property type="entry name" value="Glycogen Phosphorylase B"/>
    <property type="match status" value="2"/>
</dbReference>
<name>A0ABM7H996_9FIRM</name>
<dbReference type="Pfam" id="PF13692">
    <property type="entry name" value="Glyco_trans_1_4"/>
    <property type="match status" value="1"/>
</dbReference>
<keyword evidence="3" id="KW-1185">Reference proteome</keyword>
<organism evidence="2 3">
    <name type="scientific">Veillonella nakazawae</name>
    <dbReference type="NCBI Taxonomy" id="2682456"/>
    <lineage>
        <taxon>Bacteria</taxon>
        <taxon>Bacillati</taxon>
        <taxon>Bacillota</taxon>
        <taxon>Negativicutes</taxon>
        <taxon>Veillonellales</taxon>
        <taxon>Veillonellaceae</taxon>
        <taxon>Veillonella</taxon>
    </lineage>
</organism>
<dbReference type="RefSeq" id="WP_178884049.1">
    <property type="nucleotide sequence ID" value="NZ_AP022321.1"/>
</dbReference>
<accession>A0ABM7H996</accession>
<evidence type="ECO:0000259" key="1">
    <source>
        <dbReference type="Pfam" id="PF13439"/>
    </source>
</evidence>
<dbReference type="InterPro" id="IPR028098">
    <property type="entry name" value="Glyco_trans_4-like_N"/>
</dbReference>